<dbReference type="EMBL" id="CP036269">
    <property type="protein sequence ID" value="QDT42659.1"/>
    <property type="molecule type" value="Genomic_DNA"/>
</dbReference>
<protein>
    <recommendedName>
        <fullName evidence="3">AMP-binding enzyme</fullName>
    </recommendedName>
</protein>
<reference evidence="1 2" key="1">
    <citation type="submission" date="2019-02" db="EMBL/GenBank/DDBJ databases">
        <title>Deep-cultivation of Planctomycetes and their phenomic and genomic characterization uncovers novel biology.</title>
        <authorList>
            <person name="Wiegand S."/>
            <person name="Jogler M."/>
            <person name="Boedeker C."/>
            <person name="Pinto D."/>
            <person name="Vollmers J."/>
            <person name="Rivas-Marin E."/>
            <person name="Kohn T."/>
            <person name="Peeters S.H."/>
            <person name="Heuer A."/>
            <person name="Rast P."/>
            <person name="Oberbeckmann S."/>
            <person name="Bunk B."/>
            <person name="Jeske O."/>
            <person name="Meyerdierks A."/>
            <person name="Storesund J.E."/>
            <person name="Kallscheuer N."/>
            <person name="Luecker S."/>
            <person name="Lage O.M."/>
            <person name="Pohl T."/>
            <person name="Merkel B.J."/>
            <person name="Hornburger P."/>
            <person name="Mueller R.-W."/>
            <person name="Bruemmer F."/>
            <person name="Labrenz M."/>
            <person name="Spormann A.M."/>
            <person name="Op den Camp H."/>
            <person name="Overmann J."/>
            <person name="Amann R."/>
            <person name="Jetten M.S.M."/>
            <person name="Mascher T."/>
            <person name="Medema M.H."/>
            <person name="Devos D.P."/>
            <person name="Kaster A.-K."/>
            <person name="Ovreas L."/>
            <person name="Rohde M."/>
            <person name="Galperin M.Y."/>
            <person name="Jogler C."/>
        </authorList>
    </citation>
    <scope>NUCLEOTIDE SEQUENCE [LARGE SCALE GENOMIC DNA]</scope>
    <source>
        <strain evidence="1 2">Pan241w</strain>
    </source>
</reference>
<dbReference type="RefSeq" id="WP_145216258.1">
    <property type="nucleotide sequence ID" value="NZ_CP036269.1"/>
</dbReference>
<gene>
    <name evidence="1" type="ORF">Pan241w_27460</name>
</gene>
<sequence length="367" mass="41726">MTDNSNLDELVKQNQEALDAHTREHVQWHFNPETGSPYWLEKAKSFDFDPLTDVNCFEDLNKFPLFEDDELRGGPVDRWIPKALRGKPTYVFETGGTTGIPKSRVVIDDFRIDYENFSDTLPDESFPKGANWLMLGPSGPRRLRLAVEHLAQYRGGISFCVDLDPRWVVKLIKKGKIDEVKEYSAHVIDQAMTILSAGHEIKCMFTTPKLLEALAMRLMDEGSSIEEAGIKGIFCGGTEFTQQWYRFAREELLGENVYITPTYGNTLMGLACGRPFDPADNYKITYYAPQPRAVIRVVDFDDHTKVVGYGETGRVKLFTMTKELFIPGFLERDEGEREVPHMKYPWDGVSGVRPFHEIAASTTVGVY</sequence>
<dbReference type="OrthoDB" id="179194at2"/>
<dbReference type="SUPFAM" id="SSF56801">
    <property type="entry name" value="Acetyl-CoA synthetase-like"/>
    <property type="match status" value="1"/>
</dbReference>
<dbReference type="Gene3D" id="3.40.50.12780">
    <property type="entry name" value="N-terminal domain of ligase-like"/>
    <property type="match status" value="1"/>
</dbReference>
<dbReference type="AlphaFoldDB" id="A0A517RFK7"/>
<dbReference type="Proteomes" id="UP000317171">
    <property type="component" value="Chromosome"/>
</dbReference>
<keyword evidence="2" id="KW-1185">Reference proteome</keyword>
<evidence type="ECO:0000313" key="1">
    <source>
        <dbReference type="EMBL" id="QDT42659.1"/>
    </source>
</evidence>
<evidence type="ECO:0000313" key="2">
    <source>
        <dbReference type="Proteomes" id="UP000317171"/>
    </source>
</evidence>
<evidence type="ECO:0008006" key="3">
    <source>
        <dbReference type="Google" id="ProtNLM"/>
    </source>
</evidence>
<proteinExistence type="predicted"/>
<dbReference type="KEGG" id="gaz:Pan241w_27460"/>
<accession>A0A517RFK7</accession>
<dbReference type="InterPro" id="IPR042099">
    <property type="entry name" value="ANL_N_sf"/>
</dbReference>
<name>A0A517RFK7_9PLAN</name>
<organism evidence="1 2">
    <name type="scientific">Gimesia alba</name>
    <dbReference type="NCBI Taxonomy" id="2527973"/>
    <lineage>
        <taxon>Bacteria</taxon>
        <taxon>Pseudomonadati</taxon>
        <taxon>Planctomycetota</taxon>
        <taxon>Planctomycetia</taxon>
        <taxon>Planctomycetales</taxon>
        <taxon>Planctomycetaceae</taxon>
        <taxon>Gimesia</taxon>
    </lineage>
</organism>